<evidence type="ECO:0000313" key="1">
    <source>
        <dbReference type="EMBL" id="CAI8050313.1"/>
    </source>
</evidence>
<accession>A0AA35TMJ1</accession>
<keyword evidence="2" id="KW-1185">Reference proteome</keyword>
<protein>
    <submittedName>
        <fullName evidence="1">Uncharacterized protein</fullName>
    </submittedName>
</protein>
<organism evidence="1 2">
    <name type="scientific">Geodia barretti</name>
    <name type="common">Barrett's horny sponge</name>
    <dbReference type="NCBI Taxonomy" id="519541"/>
    <lineage>
        <taxon>Eukaryota</taxon>
        <taxon>Metazoa</taxon>
        <taxon>Porifera</taxon>
        <taxon>Demospongiae</taxon>
        <taxon>Heteroscleromorpha</taxon>
        <taxon>Tetractinellida</taxon>
        <taxon>Astrophorina</taxon>
        <taxon>Geodiidae</taxon>
        <taxon>Geodia</taxon>
    </lineage>
</organism>
<sequence length="375" mass="42918">MKYPIVVILDNFDRMLATDRERVLKYIDMLFENAAATVKVLITSRKKIPLSDHSSEYEIESITFDSSCQLLRSVSERDLSARDCESITKLIAGKSLLCLAMIGNVLKSTTADVSKVISSLKKEQKTQGPGFETQSDACIRLSLNNLKKRLLSFGKYLSMFPGSFSLTDACAVMSSFVREECLVEKLIESGLLQVTEGNHYHFRDTVKKHFRRLREESGIDESIFWREYLKHFSEVLERRSQEFQRNSNHALKLHELEKQEIRLFLRTSIDCCGDFASVCLKVLHSIKVAVESQFLVSLFGQSDLVYLLQTTLSSIDLIVESSKLDAYRADIVNLYAFFALELAEQRPAQKDIVFEQAQIWLDRYTNEVTISLSIR</sequence>
<dbReference type="AlphaFoldDB" id="A0AA35TMJ1"/>
<evidence type="ECO:0000313" key="2">
    <source>
        <dbReference type="Proteomes" id="UP001174909"/>
    </source>
</evidence>
<dbReference type="EMBL" id="CASHTH010003853">
    <property type="protein sequence ID" value="CAI8050313.1"/>
    <property type="molecule type" value="Genomic_DNA"/>
</dbReference>
<gene>
    <name evidence="1" type="ORF">GBAR_LOCUS27642</name>
</gene>
<dbReference type="Proteomes" id="UP001174909">
    <property type="component" value="Unassembled WGS sequence"/>
</dbReference>
<name>A0AA35TMJ1_GEOBA</name>
<comment type="caution">
    <text evidence="1">The sequence shown here is derived from an EMBL/GenBank/DDBJ whole genome shotgun (WGS) entry which is preliminary data.</text>
</comment>
<reference evidence="1" key="1">
    <citation type="submission" date="2023-03" db="EMBL/GenBank/DDBJ databases">
        <authorList>
            <person name="Steffen K."/>
            <person name="Cardenas P."/>
        </authorList>
    </citation>
    <scope>NUCLEOTIDE SEQUENCE</scope>
</reference>
<proteinExistence type="predicted"/>